<comment type="caution">
    <text evidence="2">The sequence shown here is derived from an EMBL/GenBank/DDBJ whole genome shotgun (WGS) entry which is preliminary data.</text>
</comment>
<dbReference type="GeneID" id="94302419"/>
<feature type="coiled-coil region" evidence="1">
    <location>
        <begin position="92"/>
        <end position="119"/>
    </location>
</feature>
<organism evidence="2 4">
    <name type="scientific">Spironucleus salmonicida</name>
    <dbReference type="NCBI Taxonomy" id="348837"/>
    <lineage>
        <taxon>Eukaryota</taxon>
        <taxon>Metamonada</taxon>
        <taxon>Diplomonadida</taxon>
        <taxon>Hexamitidae</taxon>
        <taxon>Hexamitinae</taxon>
        <taxon>Spironucleus</taxon>
    </lineage>
</organism>
<reference evidence="2" key="2">
    <citation type="submission" date="2020-12" db="EMBL/GenBank/DDBJ databases">
        <title>New Spironucleus salmonicida genome in near-complete chromosomes.</title>
        <authorList>
            <person name="Xu F."/>
            <person name="Kurt Z."/>
            <person name="Jimenez-Gonzalez A."/>
            <person name="Astvaldsson A."/>
            <person name="Andersson J.O."/>
            <person name="Svard S.G."/>
        </authorList>
    </citation>
    <scope>NUCLEOTIDE SEQUENCE</scope>
    <source>
        <strain evidence="2">ATCC 50377</strain>
    </source>
</reference>
<dbReference type="RefSeq" id="XP_067760220.1">
    <property type="nucleotide sequence ID" value="XM_067912163.1"/>
</dbReference>
<gene>
    <name evidence="2" type="ORF">SS50377_28396</name>
    <name evidence="3" type="ORF">SS50377_28400</name>
</gene>
<dbReference type="AlphaFoldDB" id="A0A9P8RU69"/>
<dbReference type="Proteomes" id="UP000018208">
    <property type="component" value="Unassembled WGS sequence"/>
</dbReference>
<evidence type="ECO:0000313" key="3">
    <source>
        <dbReference type="EMBL" id="KAH0569451.1"/>
    </source>
</evidence>
<keyword evidence="4" id="KW-1185">Reference proteome</keyword>
<proteinExistence type="predicted"/>
<dbReference type="KEGG" id="ssao:94302419"/>
<evidence type="ECO:0000256" key="1">
    <source>
        <dbReference type="SAM" id="Coils"/>
    </source>
</evidence>
<dbReference type="EMBL" id="AUWU02000009">
    <property type="protein sequence ID" value="KAH0569447.1"/>
    <property type="molecule type" value="Genomic_DNA"/>
</dbReference>
<dbReference type="EMBL" id="AUWU02000009">
    <property type="protein sequence ID" value="KAH0569451.1"/>
    <property type="molecule type" value="Genomic_DNA"/>
</dbReference>
<protein>
    <submittedName>
        <fullName evidence="2">Uncharacterized protein</fullName>
    </submittedName>
</protein>
<sequence>MSSGLSHTATEPNHKVSFKEVEARIATAVSQLEVHLTETRSLDEKLAVVERQQQKQQAALAQSAQVSQALSKQVAQAQTALAHLAQVQAPGGDAYRQRIMVLEQQNQFLNQKIMQLEALVARRQ</sequence>
<evidence type="ECO:0000313" key="4">
    <source>
        <dbReference type="Proteomes" id="UP000018208"/>
    </source>
</evidence>
<keyword evidence="1" id="KW-0175">Coiled coil</keyword>
<accession>A0A9P8RU69</accession>
<evidence type="ECO:0000313" key="2">
    <source>
        <dbReference type="EMBL" id="KAH0569447.1"/>
    </source>
</evidence>
<reference evidence="2" key="1">
    <citation type="journal article" date="2014" name="PLoS Genet.">
        <title>The Genome of Spironucleus salmonicida Highlights a Fish Pathogen Adapted to Fluctuating Environments.</title>
        <authorList>
            <person name="Xu F."/>
            <person name="Jerlstrom-Hultqvist J."/>
            <person name="Einarsson E."/>
            <person name="Astvaldsson A."/>
            <person name="Svard S.G."/>
            <person name="Andersson J.O."/>
        </authorList>
    </citation>
    <scope>NUCLEOTIDE SEQUENCE</scope>
    <source>
        <strain evidence="2">ATCC 50377</strain>
    </source>
</reference>
<name>A0A9P8RU69_9EUKA</name>